<dbReference type="GO" id="GO:0016020">
    <property type="term" value="C:membrane"/>
    <property type="evidence" value="ECO:0007669"/>
    <property type="project" value="InterPro"/>
</dbReference>
<evidence type="ECO:0000313" key="6">
    <source>
        <dbReference type="EMBL" id="ADI18086.1"/>
    </source>
</evidence>
<dbReference type="PANTHER" id="PTHR32303">
    <property type="entry name" value="QUINOPROTEIN ALCOHOL DEHYDROGENASE (CYTOCHROME C)"/>
    <property type="match status" value="1"/>
</dbReference>
<dbReference type="PANTHER" id="PTHR32303:SF4">
    <property type="entry name" value="QUINOPROTEIN GLUCOSE DEHYDROGENASE"/>
    <property type="match status" value="1"/>
</dbReference>
<sequence>MKSKIASWLTVITLINTGFASAQTETTTSRWQTYGTENGEWRSYAGDIGGRKYSALDQIDADNFNDLEIAWEWMSVDNFVSRSTPGGGEWWAPLDTIVDTLVEETPNLYRTSQPPNPSRLQVTPLMIDGTLYFNTPLSQGVAVDATTGKTLWIFNPKGYEEGTPSMSGPWTQRGVAYWTDGIDDERIFWGTGNGYVVCVKAKTGQPCPDFGPNGSGMVDAMVGVPRVERESRDYLNALLYSINSPPIVVRDKVIHGSQIADRRITKEAPPGWVRAWDVRTGEHSWDFHTVPNSPDEYGVDTWLNGSWRYSGNANVWSMLAGDNELGHVYLPTGTTTNDYYGADRPGDNLFSETIIAVDVESGQRVWHFQAVHHGLWDYDFPTHSNLVDVVVDGKPIKALVQVSKQAFVYAFDRETGEAIWPIEERAVPQETNMPDEVPSPTQPFPTRPAPFDYQGVTVDDLVDFTPEIRELAVEVVKNYQIGPLFTPPGRPIEGGTQGTLMRPPDFGAAGWAGAAIDPETGILYVPSRNIAVAIPLYAPDPDLGSTMRYTHGAPEQQRLQQIRQGQSYNAQMPQGLPLLKPPYSRITAIDMNTGDHVWMVPLGNGDRVRNHPRLRDLDLPPVGDGTIAGPVLTKTLLISSVPTGGPSGGPGLVAWDKQTGEIRGTVDLPTGPVGTPMTYMVEGKQYIAVAIGGGPRIIAYALPD</sequence>
<dbReference type="AlphaFoldDB" id="E0XUJ5"/>
<feature type="domain" description="Pyrrolo-quinoline quinone repeat" evidence="5">
    <location>
        <begin position="41"/>
        <end position="687"/>
    </location>
</feature>
<dbReference type="EMBL" id="GU474881">
    <property type="protein sequence ID" value="ADI18086.1"/>
    <property type="molecule type" value="Genomic_DNA"/>
</dbReference>
<keyword evidence="4" id="KW-0732">Signal</keyword>
<dbReference type="InterPro" id="IPR017511">
    <property type="entry name" value="PQQ_mDH"/>
</dbReference>
<dbReference type="GO" id="GO:0016614">
    <property type="term" value="F:oxidoreductase activity, acting on CH-OH group of donors"/>
    <property type="evidence" value="ECO:0007669"/>
    <property type="project" value="InterPro"/>
</dbReference>
<dbReference type="InterPro" id="IPR011047">
    <property type="entry name" value="Quinoprotein_ADH-like_sf"/>
</dbReference>
<evidence type="ECO:0000256" key="2">
    <source>
        <dbReference type="ARBA" id="ARBA00008156"/>
    </source>
</evidence>
<dbReference type="Pfam" id="PF01011">
    <property type="entry name" value="PQQ"/>
    <property type="match status" value="1"/>
</dbReference>
<protein>
    <submittedName>
        <fullName evidence="6">Glucose dehydrogenase</fullName>
    </submittedName>
</protein>
<dbReference type="SUPFAM" id="SSF50998">
    <property type="entry name" value="Quinoprotein alcohol dehydrogenase-like"/>
    <property type="match status" value="1"/>
</dbReference>
<comment type="similarity">
    <text evidence="2">Belongs to the bacterial PQQ dehydrogenase family.</text>
</comment>
<reference evidence="6" key="1">
    <citation type="journal article" date="2011" name="Environ. Microbiol.">
        <title>Time-series analyses of Monterey Bay coastal microbial picoplankton using a 'genome proxy' microarray.</title>
        <authorList>
            <person name="Rich V.I."/>
            <person name="Pham V.D."/>
            <person name="Eppley J."/>
            <person name="Shi Y."/>
            <person name="DeLong E.F."/>
        </authorList>
    </citation>
    <scope>NUCLEOTIDE SEQUENCE</scope>
</reference>
<feature type="chain" id="PRO_5003143148" evidence="4">
    <location>
        <begin position="23"/>
        <end position="704"/>
    </location>
</feature>
<evidence type="ECO:0000256" key="1">
    <source>
        <dbReference type="ARBA" id="ARBA00001931"/>
    </source>
</evidence>
<evidence type="ECO:0000256" key="4">
    <source>
        <dbReference type="SAM" id="SignalP"/>
    </source>
</evidence>
<accession>E0XUJ5</accession>
<dbReference type="InterPro" id="IPR002372">
    <property type="entry name" value="PQQ_rpt_dom"/>
</dbReference>
<comment type="cofactor">
    <cofactor evidence="1">
        <name>pyrroloquinoline quinone</name>
        <dbReference type="ChEBI" id="CHEBI:58442"/>
    </cofactor>
</comment>
<dbReference type="CDD" id="cd10280">
    <property type="entry name" value="PQQ_mGDH"/>
    <property type="match status" value="1"/>
</dbReference>
<name>E0XUJ5_9BACT</name>
<keyword evidence="3" id="KW-0560">Oxidoreductase</keyword>
<dbReference type="Gene3D" id="2.140.10.10">
    <property type="entry name" value="Quinoprotein alcohol dehydrogenase-like superfamily"/>
    <property type="match status" value="2"/>
</dbReference>
<feature type="signal peptide" evidence="4">
    <location>
        <begin position="1"/>
        <end position="22"/>
    </location>
</feature>
<evidence type="ECO:0000256" key="3">
    <source>
        <dbReference type="ARBA" id="ARBA00023002"/>
    </source>
</evidence>
<evidence type="ECO:0000259" key="5">
    <source>
        <dbReference type="Pfam" id="PF01011"/>
    </source>
</evidence>
<proteinExistence type="inferred from homology"/>
<dbReference type="GO" id="GO:0048038">
    <property type="term" value="F:quinone binding"/>
    <property type="evidence" value="ECO:0007669"/>
    <property type="project" value="InterPro"/>
</dbReference>
<organism evidence="6">
    <name type="scientific">uncultured Acidobacteriales bacterium HF0200_23L05</name>
    <dbReference type="NCBI Taxonomy" id="710732"/>
    <lineage>
        <taxon>Bacteria</taxon>
        <taxon>Pseudomonadati</taxon>
        <taxon>Acidobacteriota</taxon>
        <taxon>Terriglobia</taxon>
        <taxon>Terriglobales</taxon>
        <taxon>environmental samples</taxon>
    </lineage>
</organism>